<dbReference type="PANTHER" id="PTHR31060:SF3">
    <property type="entry name" value="OS04G0579700 PROTEIN"/>
    <property type="match status" value="1"/>
</dbReference>
<evidence type="ECO:0000313" key="4">
    <source>
        <dbReference type="Proteomes" id="UP001642360"/>
    </source>
</evidence>
<evidence type="ECO:0000259" key="2">
    <source>
        <dbReference type="PROSITE" id="PS50097"/>
    </source>
</evidence>
<dbReference type="Gene3D" id="3.30.710.10">
    <property type="entry name" value="Potassium Channel Kv1.1, Chain A"/>
    <property type="match status" value="1"/>
</dbReference>
<keyword evidence="4" id="KW-1185">Reference proteome</keyword>
<dbReference type="AlphaFoldDB" id="A0ABC8RCD1"/>
<comment type="caution">
    <text evidence="3">The sequence shown here is derived from an EMBL/GenBank/DDBJ whole genome shotgun (WGS) entry which is preliminary data.</text>
</comment>
<dbReference type="InterPro" id="IPR038920">
    <property type="entry name" value="At3g05675-like"/>
</dbReference>
<dbReference type="EMBL" id="CAUOFW020001181">
    <property type="protein sequence ID" value="CAK9141926.1"/>
    <property type="molecule type" value="Genomic_DNA"/>
</dbReference>
<feature type="domain" description="BTB" evidence="2">
    <location>
        <begin position="119"/>
        <end position="196"/>
    </location>
</feature>
<name>A0ABC8RCD1_9AQUA</name>
<organism evidence="3 4">
    <name type="scientific">Ilex paraguariensis</name>
    <name type="common">yerba mate</name>
    <dbReference type="NCBI Taxonomy" id="185542"/>
    <lineage>
        <taxon>Eukaryota</taxon>
        <taxon>Viridiplantae</taxon>
        <taxon>Streptophyta</taxon>
        <taxon>Embryophyta</taxon>
        <taxon>Tracheophyta</taxon>
        <taxon>Spermatophyta</taxon>
        <taxon>Magnoliopsida</taxon>
        <taxon>eudicotyledons</taxon>
        <taxon>Gunneridae</taxon>
        <taxon>Pentapetalae</taxon>
        <taxon>asterids</taxon>
        <taxon>campanulids</taxon>
        <taxon>Aquifoliales</taxon>
        <taxon>Aquifoliaceae</taxon>
        <taxon>Ilex</taxon>
    </lineage>
</organism>
<protein>
    <recommendedName>
        <fullName evidence="2">BTB domain-containing protein</fullName>
    </recommendedName>
</protein>
<evidence type="ECO:0000256" key="1">
    <source>
        <dbReference type="ARBA" id="ARBA00004906"/>
    </source>
</evidence>
<proteinExistence type="predicted"/>
<dbReference type="InterPro" id="IPR011333">
    <property type="entry name" value="SKP1/BTB/POZ_sf"/>
</dbReference>
<dbReference type="PROSITE" id="PS50097">
    <property type="entry name" value="BTB"/>
    <property type="match status" value="1"/>
</dbReference>
<sequence length="323" mass="36166">MGSPIATTTTVYGGATPHDFFSTSFSKFNSALTAGLLNPMSPPQSIDKTRSSTTLFEMMASELDVHPRTTQISTQTPVLSAPKPSQVPPLDKQSLMQQRLINVLACRSPGNQFNDSNSSDMKLTLSSKDGLSVCINVHRQILVGHSRFFSVKLSERWGKQQRISTPYIVEIADCDDIEVYIETLRLMYCEDLRKKLMKEDVSRVLGILKPQQPVSKIQTQPTKPNRRRLRETTITTTPVATTITFDSSIAYLTYNHHQTPKLDPPTVVSPDNSWCCPASKPSPPIPPPPLSSIAPLQPPKRTLNSRTHFSFCRCYHHLRQHPR</sequence>
<accession>A0ABC8RCD1</accession>
<dbReference type="InterPro" id="IPR000210">
    <property type="entry name" value="BTB/POZ_dom"/>
</dbReference>
<dbReference type="Proteomes" id="UP001642360">
    <property type="component" value="Unassembled WGS sequence"/>
</dbReference>
<gene>
    <name evidence="3" type="ORF">ILEXP_LOCUS9550</name>
</gene>
<comment type="pathway">
    <text evidence="1">Protein modification; protein ubiquitination.</text>
</comment>
<evidence type="ECO:0000313" key="3">
    <source>
        <dbReference type="EMBL" id="CAK9141926.1"/>
    </source>
</evidence>
<dbReference type="PANTHER" id="PTHR31060">
    <property type="entry name" value="OSJNBA0011J08.25 PROTEIN-RELATED"/>
    <property type="match status" value="1"/>
</dbReference>
<reference evidence="3 4" key="1">
    <citation type="submission" date="2024-02" db="EMBL/GenBank/DDBJ databases">
        <authorList>
            <person name="Vignale AGUSTIN F."/>
            <person name="Sosa J E."/>
            <person name="Modenutti C."/>
        </authorList>
    </citation>
    <scope>NUCLEOTIDE SEQUENCE [LARGE SCALE GENOMIC DNA]</scope>
</reference>